<accession>A0AAV9WSI6</accession>
<reference evidence="2 3" key="1">
    <citation type="submission" date="2019-10" db="EMBL/GenBank/DDBJ databases">
        <authorList>
            <person name="Palmer J.M."/>
        </authorList>
    </citation>
    <scope>NUCLEOTIDE SEQUENCE [LARGE SCALE GENOMIC DNA]</scope>
    <source>
        <strain evidence="2 3">TWF694</strain>
    </source>
</reference>
<dbReference type="Proteomes" id="UP001365542">
    <property type="component" value="Unassembled WGS sequence"/>
</dbReference>
<sequence>MIKIKIPVRELKKRVGTAIPTTRSVIRTHSFRYCDFDSVAVRGPLCNQQFRLLRLTTIFHRLASKFTTGIVNPKLPHSYPREAESGFKNQDYLNQDNTTARQQRNAGNGPVEQNNGNSNSKDE</sequence>
<evidence type="ECO:0000313" key="3">
    <source>
        <dbReference type="Proteomes" id="UP001365542"/>
    </source>
</evidence>
<comment type="caution">
    <text evidence="2">The sequence shown here is derived from an EMBL/GenBank/DDBJ whole genome shotgun (WGS) entry which is preliminary data.</text>
</comment>
<gene>
    <name evidence="2" type="ORF">TWF694_005874</name>
</gene>
<keyword evidence="3" id="KW-1185">Reference proteome</keyword>
<dbReference type="AlphaFoldDB" id="A0AAV9WSI6"/>
<evidence type="ECO:0000256" key="1">
    <source>
        <dbReference type="SAM" id="MobiDB-lite"/>
    </source>
</evidence>
<feature type="compositionally biased region" description="Polar residues" evidence="1">
    <location>
        <begin position="87"/>
        <end position="123"/>
    </location>
</feature>
<feature type="region of interest" description="Disordered" evidence="1">
    <location>
        <begin position="73"/>
        <end position="123"/>
    </location>
</feature>
<organism evidence="2 3">
    <name type="scientific">Orbilia ellipsospora</name>
    <dbReference type="NCBI Taxonomy" id="2528407"/>
    <lineage>
        <taxon>Eukaryota</taxon>
        <taxon>Fungi</taxon>
        <taxon>Dikarya</taxon>
        <taxon>Ascomycota</taxon>
        <taxon>Pezizomycotina</taxon>
        <taxon>Orbiliomycetes</taxon>
        <taxon>Orbiliales</taxon>
        <taxon>Orbiliaceae</taxon>
        <taxon>Orbilia</taxon>
    </lineage>
</organism>
<proteinExistence type="predicted"/>
<dbReference type="EMBL" id="JAVHJO010000018">
    <property type="protein sequence ID" value="KAK6524218.1"/>
    <property type="molecule type" value="Genomic_DNA"/>
</dbReference>
<name>A0AAV9WSI6_9PEZI</name>
<evidence type="ECO:0000313" key="2">
    <source>
        <dbReference type="EMBL" id="KAK6524218.1"/>
    </source>
</evidence>
<protein>
    <submittedName>
        <fullName evidence="2">Uncharacterized protein</fullName>
    </submittedName>
</protein>